<feature type="domain" description="Cupin type-2" evidence="1">
    <location>
        <begin position="31"/>
        <end position="94"/>
    </location>
</feature>
<dbReference type="InterPro" id="IPR011051">
    <property type="entry name" value="RmlC_Cupin_sf"/>
</dbReference>
<dbReference type="RefSeq" id="WP_117312665.1">
    <property type="nucleotide sequence ID" value="NZ_JBHRUJ010000017.1"/>
</dbReference>
<comment type="caution">
    <text evidence="2">The sequence shown here is derived from an EMBL/GenBank/DDBJ whole genome shotgun (WGS) entry which is preliminary data.</text>
</comment>
<proteinExistence type="predicted"/>
<protein>
    <submittedName>
        <fullName evidence="2">Cupin domain-containing protein</fullName>
    </submittedName>
</protein>
<dbReference type="InterPro" id="IPR014710">
    <property type="entry name" value="RmlC-like_jellyroll"/>
</dbReference>
<dbReference type="EMBL" id="JBHRUJ010000017">
    <property type="protein sequence ID" value="MFC3212084.1"/>
    <property type="molecule type" value="Genomic_DNA"/>
</dbReference>
<dbReference type="Gene3D" id="2.60.120.10">
    <property type="entry name" value="Jelly Rolls"/>
    <property type="match status" value="1"/>
</dbReference>
<organism evidence="2 3">
    <name type="scientific">Planomicrobium okeanokoites</name>
    <name type="common">Planococcus okeanokoites</name>
    <name type="synonym">Flavobacterium okeanokoites</name>
    <dbReference type="NCBI Taxonomy" id="244"/>
    <lineage>
        <taxon>Bacteria</taxon>
        <taxon>Bacillati</taxon>
        <taxon>Bacillota</taxon>
        <taxon>Bacilli</taxon>
        <taxon>Bacillales</taxon>
        <taxon>Caryophanaceae</taxon>
        <taxon>Planomicrobium</taxon>
    </lineage>
</organism>
<accession>A0ABV7KRL9</accession>
<dbReference type="PANTHER" id="PTHR37694">
    <property type="entry name" value="SLR8022 PROTEIN"/>
    <property type="match status" value="1"/>
</dbReference>
<evidence type="ECO:0000313" key="2">
    <source>
        <dbReference type="EMBL" id="MFC3212084.1"/>
    </source>
</evidence>
<evidence type="ECO:0000259" key="1">
    <source>
        <dbReference type="Pfam" id="PF07883"/>
    </source>
</evidence>
<dbReference type="Proteomes" id="UP001595625">
    <property type="component" value="Unassembled WGS sequence"/>
</dbReference>
<name>A0ABV7KRL9_PLAOK</name>
<keyword evidence="3" id="KW-1185">Reference proteome</keyword>
<dbReference type="CDD" id="cd02230">
    <property type="entry name" value="cupin_HP0902-like"/>
    <property type="match status" value="1"/>
</dbReference>
<gene>
    <name evidence="2" type="ORF">ACFOEJ_13425</name>
</gene>
<dbReference type="PANTHER" id="PTHR37694:SF1">
    <property type="entry name" value="SLR8022 PROTEIN"/>
    <property type="match status" value="1"/>
</dbReference>
<dbReference type="Pfam" id="PF07883">
    <property type="entry name" value="Cupin_2"/>
    <property type="match status" value="1"/>
</dbReference>
<reference evidence="3" key="1">
    <citation type="journal article" date="2019" name="Int. J. Syst. Evol. Microbiol.">
        <title>The Global Catalogue of Microorganisms (GCM) 10K type strain sequencing project: providing services to taxonomists for standard genome sequencing and annotation.</title>
        <authorList>
            <consortium name="The Broad Institute Genomics Platform"/>
            <consortium name="The Broad Institute Genome Sequencing Center for Infectious Disease"/>
            <person name="Wu L."/>
            <person name="Ma J."/>
        </authorList>
    </citation>
    <scope>NUCLEOTIDE SEQUENCE [LARGE SCALE GENOMIC DNA]</scope>
    <source>
        <strain evidence="3">CCM 320</strain>
    </source>
</reference>
<evidence type="ECO:0000313" key="3">
    <source>
        <dbReference type="Proteomes" id="UP001595625"/>
    </source>
</evidence>
<sequence>MELFEMPNQLDNKKKHVQKVAEFEKTNIVNMQLAAGEEISEHDADADVLIIVNSGRVEFTVEGTVAEVSTGVMMRMTPKEKHSLKAIEDSNFLVIQIKQ</sequence>
<dbReference type="SUPFAM" id="SSF51182">
    <property type="entry name" value="RmlC-like cupins"/>
    <property type="match status" value="1"/>
</dbReference>
<dbReference type="InterPro" id="IPR013096">
    <property type="entry name" value="Cupin_2"/>
</dbReference>